<keyword evidence="3" id="KW-0276">Fatty acid metabolism</keyword>
<reference evidence="8" key="1">
    <citation type="submission" date="2023-05" db="EMBL/GenBank/DDBJ databases">
        <title>Metabolic capabilities are highly conserved among human nasal-associated Corynebacterium species in pangenomic analyses.</title>
        <authorList>
            <person name="Tran T.H."/>
            <person name="Roberts A.Q."/>
            <person name="Escapa I.F."/>
            <person name="Gao W."/>
            <person name="Conlan S."/>
            <person name="Kong H."/>
            <person name="Segre J.A."/>
            <person name="Kelly M.S."/>
            <person name="Lemon K.P."/>
        </authorList>
    </citation>
    <scope>NUCLEOTIDE SEQUENCE</scope>
    <source>
        <strain evidence="8">KPL2773</strain>
    </source>
</reference>
<keyword evidence="4" id="KW-0443">Lipid metabolism</keyword>
<evidence type="ECO:0000256" key="6">
    <source>
        <dbReference type="ARBA" id="ARBA00032875"/>
    </source>
</evidence>
<dbReference type="InterPro" id="IPR045851">
    <property type="entry name" value="AMP-bd_C_sf"/>
</dbReference>
<dbReference type="EMBL" id="JASNVH010000004">
    <property type="protein sequence ID" value="MDK4306588.1"/>
    <property type="molecule type" value="Genomic_DNA"/>
</dbReference>
<dbReference type="Gene3D" id="3.30.300.30">
    <property type="match status" value="1"/>
</dbReference>
<dbReference type="Pfam" id="PF00501">
    <property type="entry name" value="AMP-binding"/>
    <property type="match status" value="1"/>
</dbReference>
<dbReference type="GO" id="GO:0016020">
    <property type="term" value="C:membrane"/>
    <property type="evidence" value="ECO:0007669"/>
    <property type="project" value="TreeGrafter"/>
</dbReference>
<organism evidence="8 9">
    <name type="scientific">Corynebacterium pseudodiphtheriticum</name>
    <dbReference type="NCBI Taxonomy" id="37637"/>
    <lineage>
        <taxon>Bacteria</taxon>
        <taxon>Bacillati</taxon>
        <taxon>Actinomycetota</taxon>
        <taxon>Actinomycetes</taxon>
        <taxon>Mycobacteriales</taxon>
        <taxon>Corynebacteriaceae</taxon>
        <taxon>Corynebacterium</taxon>
    </lineage>
</organism>
<evidence type="ECO:0000259" key="7">
    <source>
        <dbReference type="Pfam" id="PF00501"/>
    </source>
</evidence>
<dbReference type="PANTHER" id="PTHR43272:SF32">
    <property type="entry name" value="AMP-DEPENDENT SYNTHETASE_LIGASE DOMAIN-CONTAINING PROTEIN"/>
    <property type="match status" value="1"/>
</dbReference>
<dbReference type="InterPro" id="IPR020845">
    <property type="entry name" value="AMP-binding_CS"/>
</dbReference>
<proteinExistence type="inferred from homology"/>
<dbReference type="PROSITE" id="PS00455">
    <property type="entry name" value="AMP_BINDING"/>
    <property type="match status" value="1"/>
</dbReference>
<evidence type="ECO:0000256" key="1">
    <source>
        <dbReference type="ARBA" id="ARBA00006432"/>
    </source>
</evidence>
<feature type="domain" description="AMP-dependent synthetase/ligase" evidence="7">
    <location>
        <begin position="26"/>
        <end position="436"/>
    </location>
</feature>
<keyword evidence="2 8" id="KW-0436">Ligase</keyword>
<dbReference type="AlphaFoldDB" id="A0AAP4BP03"/>
<comment type="catalytic activity">
    <reaction evidence="5">
        <text>a long-chain fatty acid + ATP + CoA = a long-chain fatty acyl-CoA + AMP + diphosphate</text>
        <dbReference type="Rhea" id="RHEA:15421"/>
        <dbReference type="ChEBI" id="CHEBI:30616"/>
        <dbReference type="ChEBI" id="CHEBI:33019"/>
        <dbReference type="ChEBI" id="CHEBI:57287"/>
        <dbReference type="ChEBI" id="CHEBI:57560"/>
        <dbReference type="ChEBI" id="CHEBI:83139"/>
        <dbReference type="ChEBI" id="CHEBI:456215"/>
        <dbReference type="EC" id="6.2.1.3"/>
    </reaction>
    <physiologicalReaction direction="left-to-right" evidence="5">
        <dbReference type="Rhea" id="RHEA:15422"/>
    </physiologicalReaction>
</comment>
<dbReference type="PANTHER" id="PTHR43272">
    <property type="entry name" value="LONG-CHAIN-FATTY-ACID--COA LIGASE"/>
    <property type="match status" value="1"/>
</dbReference>
<sequence>MQEAFSPAKYTIEPGQTLLTLTIDAVKAQPKAEIFSRPKNHTWVSVSRQEFLDEVYAVAKGLIDAGVEQGDRVALMSNTRYEWMLINYAIWAAGGVVVPVYPSSSLSQVQWIIENSGAVLGIGETQEHTEILRMLQLADDGEPRVKDSTSQMRSFFEINDGAVDVLQAAGKTIDDDVVDKRIAATATDDVASLVYTSGTTGRPKGCMLTHRNWNAQILGLLSNPIGGIARPGKHVLTFLPLAHVLAFSVSAAAMISGSTQNFWPDFATLATEFQRSKPNLILGVPRVFEKVRNGARAKAHDSGAIQGALFDRAEATAIAYSRALATEKGPSLALRSAHKALDKLVLSKIRAGMGGEVDYCISGGSAMSPELMHFFRGIGVPVYEGYGLTETAAAATVDFEEQKIGTVGPPLGGTRVRIAPDGELQLAGDLVFAGYWRNAEATDEAFDGQWYCTGDLGEILPSGHVKIVGRKKDLIVTAGGKNVAPGGMEDGLRSHPLISQALVVGDGKPFVAVLVTLDEEALGRWKSQHNIDASRSVADVAHDASLRAEIQDAINAVNATVSHAEAIKKFYILDDDFTEESGELTPTMKVKRNVVVERYSEVLDKLYSR</sequence>
<dbReference type="Pfam" id="PF23562">
    <property type="entry name" value="AMP-binding_C_3"/>
    <property type="match status" value="1"/>
</dbReference>
<evidence type="ECO:0000313" key="8">
    <source>
        <dbReference type="EMBL" id="MDK4306588.1"/>
    </source>
</evidence>
<comment type="caution">
    <text evidence="8">The sequence shown here is derived from an EMBL/GenBank/DDBJ whole genome shotgun (WGS) entry which is preliminary data.</text>
</comment>
<evidence type="ECO:0000313" key="9">
    <source>
        <dbReference type="Proteomes" id="UP001224412"/>
    </source>
</evidence>
<dbReference type="RefSeq" id="WP_284599259.1">
    <property type="nucleotide sequence ID" value="NZ_JASNVH010000004.1"/>
</dbReference>
<name>A0AAP4BP03_9CORY</name>
<evidence type="ECO:0000256" key="5">
    <source>
        <dbReference type="ARBA" id="ARBA00024484"/>
    </source>
</evidence>
<dbReference type="Gene3D" id="3.40.50.12780">
    <property type="entry name" value="N-terminal domain of ligase-like"/>
    <property type="match status" value="1"/>
</dbReference>
<dbReference type="InterPro" id="IPR042099">
    <property type="entry name" value="ANL_N_sf"/>
</dbReference>
<comment type="similarity">
    <text evidence="1">Belongs to the ATP-dependent AMP-binding enzyme family.</text>
</comment>
<evidence type="ECO:0000256" key="2">
    <source>
        <dbReference type="ARBA" id="ARBA00022598"/>
    </source>
</evidence>
<protein>
    <recommendedName>
        <fullName evidence="6">Acyl-CoA synthetase</fullName>
    </recommendedName>
</protein>
<dbReference type="SUPFAM" id="SSF56801">
    <property type="entry name" value="Acetyl-CoA synthetase-like"/>
    <property type="match status" value="1"/>
</dbReference>
<dbReference type="CDD" id="cd05907">
    <property type="entry name" value="VL_LC_FACS_like"/>
    <property type="match status" value="1"/>
</dbReference>
<gene>
    <name evidence="8" type="ORF">QPX42_03350</name>
</gene>
<dbReference type="InterPro" id="IPR000873">
    <property type="entry name" value="AMP-dep_synth/lig_dom"/>
</dbReference>
<evidence type="ECO:0000256" key="4">
    <source>
        <dbReference type="ARBA" id="ARBA00023098"/>
    </source>
</evidence>
<dbReference type="GO" id="GO:0004467">
    <property type="term" value="F:long-chain fatty acid-CoA ligase activity"/>
    <property type="evidence" value="ECO:0007669"/>
    <property type="project" value="UniProtKB-EC"/>
</dbReference>
<accession>A0AAP4BP03</accession>
<dbReference type="Proteomes" id="UP001224412">
    <property type="component" value="Unassembled WGS sequence"/>
</dbReference>
<evidence type="ECO:0000256" key="3">
    <source>
        <dbReference type="ARBA" id="ARBA00022832"/>
    </source>
</evidence>